<name>A0A8T3VLC1_METOL</name>
<dbReference type="InterPro" id="IPR055128">
    <property type="entry name" value="HypF_C_2"/>
</dbReference>
<reference evidence="12" key="1">
    <citation type="submission" date="2019-04" db="EMBL/GenBank/DDBJ databases">
        <title>Evolution of Biomass-Degrading Anaerobic Consortia Revealed by Metagenomics.</title>
        <authorList>
            <person name="Peng X."/>
        </authorList>
    </citation>
    <scope>NUCLEOTIDE SEQUENCE</scope>
    <source>
        <strain evidence="12">SIG14</strain>
    </source>
</reference>
<dbReference type="PANTHER" id="PTHR42959">
    <property type="entry name" value="CARBAMOYLTRANSFERASE"/>
    <property type="match status" value="1"/>
</dbReference>
<dbReference type="PANTHER" id="PTHR42959:SF1">
    <property type="entry name" value="CARBAMOYLTRANSFERASE HYPF"/>
    <property type="match status" value="1"/>
</dbReference>
<keyword evidence="5" id="KW-0863">Zinc-finger</keyword>
<evidence type="ECO:0000256" key="2">
    <source>
        <dbReference type="ARBA" id="ARBA00008097"/>
    </source>
</evidence>
<dbReference type="Gene3D" id="3.30.420.40">
    <property type="match status" value="1"/>
</dbReference>
<dbReference type="Gene3D" id="3.30.420.360">
    <property type="match status" value="1"/>
</dbReference>
<comment type="caution">
    <text evidence="12">The sequence shown here is derived from an EMBL/GenBank/DDBJ whole genome shotgun (WGS) entry which is preliminary data.</text>
</comment>
<dbReference type="PIRSF" id="PIRSF006256">
    <property type="entry name" value="CMPcnvr_hdrg_mat"/>
    <property type="match status" value="1"/>
</dbReference>
<keyword evidence="4" id="KW-0479">Metal-binding</keyword>
<dbReference type="Proteomes" id="UP000732619">
    <property type="component" value="Unassembled WGS sequence"/>
</dbReference>
<organism evidence="12 13">
    <name type="scientific">Methanobrevibacter olleyae</name>
    <dbReference type="NCBI Taxonomy" id="294671"/>
    <lineage>
        <taxon>Archaea</taxon>
        <taxon>Methanobacteriati</taxon>
        <taxon>Methanobacteriota</taxon>
        <taxon>Methanomada group</taxon>
        <taxon>Methanobacteria</taxon>
        <taxon>Methanobacteriales</taxon>
        <taxon>Methanobacteriaceae</taxon>
        <taxon>Methanobrevibacter</taxon>
    </lineage>
</organism>
<dbReference type="GO" id="GO:0051604">
    <property type="term" value="P:protein maturation"/>
    <property type="evidence" value="ECO:0007669"/>
    <property type="project" value="TreeGrafter"/>
</dbReference>
<dbReference type="PROSITE" id="PS51160">
    <property type="entry name" value="ACYLPHOSPHATASE_3"/>
    <property type="match status" value="1"/>
</dbReference>
<evidence type="ECO:0000256" key="7">
    <source>
        <dbReference type="ARBA" id="ARBA00048220"/>
    </source>
</evidence>
<evidence type="ECO:0000256" key="8">
    <source>
        <dbReference type="PIRNR" id="PIRNR006256"/>
    </source>
</evidence>
<feature type="domain" description="Acylphosphatase-like" evidence="10">
    <location>
        <begin position="3"/>
        <end position="90"/>
    </location>
</feature>
<evidence type="ECO:0000256" key="9">
    <source>
        <dbReference type="PROSITE-ProRule" id="PRU00520"/>
    </source>
</evidence>
<evidence type="ECO:0000256" key="5">
    <source>
        <dbReference type="ARBA" id="ARBA00022771"/>
    </source>
</evidence>
<keyword evidence="3" id="KW-0436">Ligase</keyword>
<dbReference type="GO" id="GO:0008270">
    <property type="term" value="F:zinc ion binding"/>
    <property type="evidence" value="ECO:0007669"/>
    <property type="project" value="UniProtKB-KW"/>
</dbReference>
<feature type="active site" evidence="9">
    <location>
        <position position="18"/>
    </location>
</feature>
<dbReference type="InterPro" id="IPR036046">
    <property type="entry name" value="Acylphosphatase-like_dom_sf"/>
</dbReference>
<keyword evidence="9" id="KW-0378">Hydrolase</keyword>
<evidence type="ECO:0000313" key="12">
    <source>
        <dbReference type="EMBL" id="MBE6512304.1"/>
    </source>
</evidence>
<keyword evidence="6" id="KW-0862">Zinc</keyword>
<dbReference type="Pfam" id="PF17788">
    <property type="entry name" value="HypF_C"/>
    <property type="match status" value="1"/>
</dbReference>
<accession>A0A8T3VLC1</accession>
<comment type="similarity">
    <text evidence="2 8">Belongs to the carbamoyltransferase HypF family.</text>
</comment>
<sequence length="799" mass="89934">MKTEKVLVEGIVQGVGFRPFVYRIATELELTGYVRNLGNVVEIIIQGSAEKIADFIFKLQNELPPIAKINNLETEELANEEKYADFTIKESSDSFSGTSVIPPDLAICDKCLEEINDPNNRRYNYPFNACTDCGPRFTVIENVPYDRDKTTMDDFPLCNECEVEYKNPLDRRYHAEASCCEVCGPSLELYKNDNQTPVKVDCEDPLEETARLLDEGKIFAIKGIGGTHLVANVMLEDTVSLLRERLGRENQAFAVMSPDIETVKGYAIVSDAEEETLLSKERPIVILKKNENYDFAQSVSPGLHNIGVMLPYAPLHHLLFNHTETPAYIMTSANVPGEPMMITNEEILKNLDTIADYYLIHNRRILNRCDDSVARFRNNELAFIRRSRGYTPEPYDLKGKYTNLNPEFDNLNILALGPELDVTFTILKNSKAYVSQHIGNTNKYRTYEFLQEAIKHMMRITKTDSFDAIACDLHPQFFTTRLAKEYAEKYDCPLIPVQHHHAHGISLLNDHHNKDSTNGEIIIIAADGVGYGGDGNSWGGEILYTNIREYERTASLMPQKMPGGDLCTKYPVRMMAAILSNHNSDYESEKYTEDYVKELLNNNYIDSFQHGAIEIKSLFRQLETNLNVGINTSTGRVLDSVSTALHICDKRSYEGEASMKLESYAYDYKEEDTLEDFPIIIKEYEDENGKRMILDTTAIMRYIVDKIEEGENLNKIAVAGQKAVSIGLAKLAVESAREKGIKTIGATGGVFYNEAITSHIKDAIEKEGFEFIQHINSCPGDGSVSLGQAIVAGVNLKNL</sequence>
<dbReference type="GO" id="GO:0003725">
    <property type="term" value="F:double-stranded RNA binding"/>
    <property type="evidence" value="ECO:0007669"/>
    <property type="project" value="InterPro"/>
</dbReference>
<gene>
    <name evidence="12" type="primary">hypF</name>
    <name evidence="12" type="ORF">E7Z75_04010</name>
</gene>
<dbReference type="InterPro" id="IPR017968">
    <property type="entry name" value="Acylphosphatase_CS"/>
</dbReference>
<dbReference type="NCBIfam" id="TIGR00143">
    <property type="entry name" value="hypF"/>
    <property type="match status" value="1"/>
</dbReference>
<dbReference type="InterPro" id="IPR041440">
    <property type="entry name" value="HypF_C"/>
</dbReference>
<dbReference type="SUPFAM" id="SSF55821">
    <property type="entry name" value="YrdC/RibB"/>
    <property type="match status" value="1"/>
</dbReference>
<dbReference type="Gene3D" id="3.30.110.120">
    <property type="match status" value="1"/>
</dbReference>
<dbReference type="GO" id="GO:0003998">
    <property type="term" value="F:acylphosphatase activity"/>
    <property type="evidence" value="ECO:0007669"/>
    <property type="project" value="UniProtKB-EC"/>
</dbReference>
<dbReference type="Pfam" id="PF07503">
    <property type="entry name" value="zf-HYPF"/>
    <property type="match status" value="2"/>
</dbReference>
<evidence type="ECO:0000256" key="3">
    <source>
        <dbReference type="ARBA" id="ARBA00022598"/>
    </source>
</evidence>
<comment type="catalytic activity">
    <reaction evidence="7">
        <text>C-terminal L-cysteinyl-[HypE protein] + carbamoyl phosphate + ATP + H2O = C-terminal S-carboxamide-L-cysteinyl-[HypE protein] + AMP + phosphate + diphosphate + H(+)</text>
        <dbReference type="Rhea" id="RHEA:55636"/>
        <dbReference type="Rhea" id="RHEA-COMP:14247"/>
        <dbReference type="Rhea" id="RHEA-COMP:14392"/>
        <dbReference type="ChEBI" id="CHEBI:15377"/>
        <dbReference type="ChEBI" id="CHEBI:15378"/>
        <dbReference type="ChEBI" id="CHEBI:30616"/>
        <dbReference type="ChEBI" id="CHEBI:33019"/>
        <dbReference type="ChEBI" id="CHEBI:43474"/>
        <dbReference type="ChEBI" id="CHEBI:58228"/>
        <dbReference type="ChEBI" id="CHEBI:76913"/>
        <dbReference type="ChEBI" id="CHEBI:139126"/>
        <dbReference type="ChEBI" id="CHEBI:456215"/>
    </reaction>
</comment>
<dbReference type="AlphaFoldDB" id="A0A8T3VLC1"/>
<dbReference type="InterPro" id="IPR001792">
    <property type="entry name" value="Acylphosphatase-like_dom"/>
</dbReference>
<dbReference type="InterPro" id="IPR011125">
    <property type="entry name" value="Znf_HypF"/>
</dbReference>
<evidence type="ECO:0000259" key="10">
    <source>
        <dbReference type="PROSITE" id="PS51160"/>
    </source>
</evidence>
<dbReference type="Gene3D" id="3.90.870.50">
    <property type="match status" value="1"/>
</dbReference>
<dbReference type="GO" id="GO:0016874">
    <property type="term" value="F:ligase activity"/>
    <property type="evidence" value="ECO:0007669"/>
    <property type="project" value="UniProtKB-UniRule"/>
</dbReference>
<dbReference type="EC" id="6.2.-.-" evidence="8"/>
<evidence type="ECO:0000313" key="13">
    <source>
        <dbReference type="Proteomes" id="UP000732619"/>
    </source>
</evidence>
<proteinExistence type="inferred from homology"/>
<dbReference type="SUPFAM" id="SSF54975">
    <property type="entry name" value="Acylphosphatase/BLUF domain-like"/>
    <property type="match status" value="1"/>
</dbReference>
<comment type="catalytic activity">
    <reaction evidence="9">
        <text>an acyl phosphate + H2O = a carboxylate + phosphate + H(+)</text>
        <dbReference type="Rhea" id="RHEA:14965"/>
        <dbReference type="ChEBI" id="CHEBI:15377"/>
        <dbReference type="ChEBI" id="CHEBI:15378"/>
        <dbReference type="ChEBI" id="CHEBI:29067"/>
        <dbReference type="ChEBI" id="CHEBI:43474"/>
        <dbReference type="ChEBI" id="CHEBI:59918"/>
        <dbReference type="EC" id="3.6.1.7"/>
    </reaction>
</comment>
<dbReference type="InterPro" id="IPR006070">
    <property type="entry name" value="Sua5-like_dom"/>
</dbReference>
<feature type="domain" description="YrdC-like" evidence="11">
    <location>
        <begin position="203"/>
        <end position="389"/>
    </location>
</feature>
<dbReference type="EMBL" id="SUTG01000013">
    <property type="protein sequence ID" value="MBE6512304.1"/>
    <property type="molecule type" value="Genomic_DNA"/>
</dbReference>
<dbReference type="Pfam" id="PF22521">
    <property type="entry name" value="HypF_C_2"/>
    <property type="match status" value="1"/>
</dbReference>
<dbReference type="InterPro" id="IPR004421">
    <property type="entry name" value="Carbamoyltransferase_HypF"/>
</dbReference>
<comment type="pathway">
    <text evidence="1">Protein modification; [NiFe] hydrogenase maturation.</text>
</comment>
<evidence type="ECO:0000259" key="11">
    <source>
        <dbReference type="PROSITE" id="PS51163"/>
    </source>
</evidence>
<evidence type="ECO:0000256" key="6">
    <source>
        <dbReference type="ARBA" id="ARBA00022833"/>
    </source>
</evidence>
<dbReference type="Pfam" id="PF00708">
    <property type="entry name" value="Acylphosphatase"/>
    <property type="match status" value="1"/>
</dbReference>
<evidence type="ECO:0000256" key="4">
    <source>
        <dbReference type="ARBA" id="ARBA00022723"/>
    </source>
</evidence>
<protein>
    <recommendedName>
        <fullName evidence="8">Carbamoyltransferase</fullName>
        <ecNumber evidence="8">6.2.-.-</ecNumber>
    </recommendedName>
</protein>
<dbReference type="InterPro" id="IPR017945">
    <property type="entry name" value="DHBP_synth_RibB-like_a/b_dom"/>
</dbReference>
<dbReference type="PROSITE" id="PS00150">
    <property type="entry name" value="ACYLPHOSPHATASE_1"/>
    <property type="match status" value="1"/>
</dbReference>
<feature type="active site" evidence="9">
    <location>
        <position position="36"/>
    </location>
</feature>
<dbReference type="Pfam" id="PF01300">
    <property type="entry name" value="Sua5_yciO_yrdC"/>
    <property type="match status" value="1"/>
</dbReference>
<dbReference type="GO" id="GO:0016743">
    <property type="term" value="F:carboxyl- or carbamoyltransferase activity"/>
    <property type="evidence" value="ECO:0007669"/>
    <property type="project" value="UniProtKB-UniRule"/>
</dbReference>
<evidence type="ECO:0000256" key="1">
    <source>
        <dbReference type="ARBA" id="ARBA00004711"/>
    </source>
</evidence>
<dbReference type="PROSITE" id="PS51163">
    <property type="entry name" value="YRDC"/>
    <property type="match status" value="1"/>
</dbReference>
<dbReference type="InterPro" id="IPR051060">
    <property type="entry name" value="Carbamoyltrans_HypF-like"/>
</dbReference>